<dbReference type="Gene3D" id="1.10.1200.10">
    <property type="entry name" value="ACP-like"/>
    <property type="match status" value="1"/>
</dbReference>
<reference evidence="2 3" key="1">
    <citation type="submission" date="2018-05" db="EMBL/GenBank/DDBJ databases">
        <title>Lujinxingia marina gen. nov. sp. nov., a new facultative anaerobic member of the class Deltaproteobacteria, and proposal of Lujinxingaceae fam. nov.</title>
        <authorList>
            <person name="Li C.-M."/>
        </authorList>
    </citation>
    <scope>NUCLEOTIDE SEQUENCE [LARGE SCALE GENOMIC DNA]</scope>
    <source>
        <strain evidence="2 3">B210</strain>
    </source>
</reference>
<comment type="caution">
    <text evidence="2">The sequence shown here is derived from an EMBL/GenBank/DDBJ whole genome shotgun (WGS) entry which is preliminary data.</text>
</comment>
<dbReference type="InterPro" id="IPR009081">
    <property type="entry name" value="PP-bd_ACP"/>
</dbReference>
<proteinExistence type="predicted"/>
<dbReference type="AlphaFoldDB" id="A0A328C467"/>
<protein>
    <recommendedName>
        <fullName evidence="1">Carrier domain-containing protein</fullName>
    </recommendedName>
</protein>
<dbReference type="OrthoDB" id="8527261at2"/>
<organism evidence="2 3">
    <name type="scientific">Lujinxingia litoralis</name>
    <dbReference type="NCBI Taxonomy" id="2211119"/>
    <lineage>
        <taxon>Bacteria</taxon>
        <taxon>Deltaproteobacteria</taxon>
        <taxon>Bradymonadales</taxon>
        <taxon>Lujinxingiaceae</taxon>
        <taxon>Lujinxingia</taxon>
    </lineage>
</organism>
<dbReference type="Proteomes" id="UP000249169">
    <property type="component" value="Unassembled WGS sequence"/>
</dbReference>
<evidence type="ECO:0000313" key="2">
    <source>
        <dbReference type="EMBL" id="RAL20739.1"/>
    </source>
</evidence>
<sequence>MQPPHARTLLLELLDGPLTRAGEAPRDELDLIEAGVLDSIAFLELLSALQERAGITLDLLQTDPAELTTLGALLHLLRTSPR</sequence>
<feature type="domain" description="Carrier" evidence="1">
    <location>
        <begin position="26"/>
        <end position="76"/>
    </location>
</feature>
<evidence type="ECO:0000313" key="3">
    <source>
        <dbReference type="Proteomes" id="UP000249169"/>
    </source>
</evidence>
<keyword evidence="3" id="KW-1185">Reference proteome</keyword>
<dbReference type="RefSeq" id="WP_111730831.1">
    <property type="nucleotide sequence ID" value="NZ_QHKO01000008.1"/>
</dbReference>
<evidence type="ECO:0000259" key="1">
    <source>
        <dbReference type="Pfam" id="PF00550"/>
    </source>
</evidence>
<name>A0A328C467_9DELT</name>
<dbReference type="SUPFAM" id="SSF47336">
    <property type="entry name" value="ACP-like"/>
    <property type="match status" value="1"/>
</dbReference>
<dbReference type="InterPro" id="IPR036736">
    <property type="entry name" value="ACP-like_sf"/>
</dbReference>
<dbReference type="Pfam" id="PF00550">
    <property type="entry name" value="PP-binding"/>
    <property type="match status" value="1"/>
</dbReference>
<accession>A0A328C467</accession>
<dbReference type="EMBL" id="QHKO01000008">
    <property type="protein sequence ID" value="RAL20739.1"/>
    <property type="molecule type" value="Genomic_DNA"/>
</dbReference>
<gene>
    <name evidence="2" type="ORF">DL240_15590</name>
</gene>